<reference evidence="3" key="1">
    <citation type="journal article" date="2019" name="Int. J. Syst. Evol. Microbiol.">
        <title>The Global Catalogue of Microorganisms (GCM) 10K type strain sequencing project: providing services to taxonomists for standard genome sequencing and annotation.</title>
        <authorList>
            <consortium name="The Broad Institute Genomics Platform"/>
            <consortium name="The Broad Institute Genome Sequencing Center for Infectious Disease"/>
            <person name="Wu L."/>
            <person name="Ma J."/>
        </authorList>
    </citation>
    <scope>NUCLEOTIDE SEQUENCE [LARGE SCALE GENOMIC DNA]</scope>
    <source>
        <strain evidence="3">KCTC 23299</strain>
    </source>
</reference>
<comment type="caution">
    <text evidence="2">The sequence shown here is derived from an EMBL/GenBank/DDBJ whole genome shotgun (WGS) entry which is preliminary data.</text>
</comment>
<feature type="chain" id="PRO_5046952385" evidence="1">
    <location>
        <begin position="23"/>
        <end position="363"/>
    </location>
</feature>
<sequence>MQLFKKIFVFHSVLLMSLNACTQKQSFDVLSYTSPKGWQKQQNEGGVQLSVTDNKTGAYAIALITKATASDAGAADNFKADWDKLVKASVQVNDAPDMQEPITEKGWDIISGTANYTDNAQKGLATLLTATGGGQMVSVVLMTNTQQYENDLLAFINSLELSDAQKNTNTSTNTNTTTTAATDNSSIVGLWVRYTIETSGYSNGFPQPSGGYFRKEYAFYDDGTYLFRMKNWAVFVKEIEFVYETGNWKLNGNKLTLTPRQGKGGWWSKAASNRTSEWGSLARSGSWKLEPVTYTVDLHYFSGSNETQLILTAPSQTARDGEQDNNTFTFAPRALDKSLIDNPPGLKTGFEHKVLNTPAARTN</sequence>
<dbReference type="Proteomes" id="UP001597511">
    <property type="component" value="Unassembled WGS sequence"/>
</dbReference>
<accession>A0ABW6A4J6</accession>
<evidence type="ECO:0000313" key="3">
    <source>
        <dbReference type="Proteomes" id="UP001597511"/>
    </source>
</evidence>
<evidence type="ECO:0000313" key="2">
    <source>
        <dbReference type="EMBL" id="MFD2920220.1"/>
    </source>
</evidence>
<gene>
    <name evidence="2" type="ORF">ACFS6H_10900</name>
</gene>
<evidence type="ECO:0000256" key="1">
    <source>
        <dbReference type="SAM" id="SignalP"/>
    </source>
</evidence>
<keyword evidence="1" id="KW-0732">Signal</keyword>
<dbReference type="RefSeq" id="WP_386098232.1">
    <property type="nucleotide sequence ID" value="NZ_JBHUOZ010000003.1"/>
</dbReference>
<name>A0ABW6A4J6_9BACT</name>
<organism evidence="2 3">
    <name type="scientific">Terrimonas rubra</name>
    <dbReference type="NCBI Taxonomy" id="1035890"/>
    <lineage>
        <taxon>Bacteria</taxon>
        <taxon>Pseudomonadati</taxon>
        <taxon>Bacteroidota</taxon>
        <taxon>Chitinophagia</taxon>
        <taxon>Chitinophagales</taxon>
        <taxon>Chitinophagaceae</taxon>
        <taxon>Terrimonas</taxon>
    </lineage>
</organism>
<feature type="signal peptide" evidence="1">
    <location>
        <begin position="1"/>
        <end position="22"/>
    </location>
</feature>
<dbReference type="EMBL" id="JBHUOZ010000003">
    <property type="protein sequence ID" value="MFD2920220.1"/>
    <property type="molecule type" value="Genomic_DNA"/>
</dbReference>
<protein>
    <submittedName>
        <fullName evidence="2">Uncharacterized protein</fullName>
    </submittedName>
</protein>
<proteinExistence type="predicted"/>
<keyword evidence="3" id="KW-1185">Reference proteome</keyword>